<sequence length="297" mass="31362">MSESNFAGRGTGVIHDIGYRHYDGRRGGRPQIRRALYVQSLRGVFGLGRAARTKILPFTLASFMVLPAVILVAVQMVMGSTTPVLPFASYAIVVQAIPALFLAALAPQTVSRDLRFHTMPLYFSRPLTYKDYVAAKFAGMTSALFILFAVPIVVLYAGALLAKAPFLSNTGDFLMALVAAVFLSALLSVIGLLIASLTPRRGLGVAAIITLMAGSFTVVSAVQGITTGLDQQGVAAWAGLFSPMTLFAGAQDLLPGVRYEGVAEPSTAGQVVFAIVLLALIAGGYALLSLRYKKVSS</sequence>
<keyword evidence="1" id="KW-0812">Transmembrane</keyword>
<gene>
    <name evidence="2" type="ORF">Afil01_08480</name>
</gene>
<keyword evidence="1" id="KW-0472">Membrane</keyword>
<reference evidence="2" key="1">
    <citation type="submission" date="2023-03" db="EMBL/GenBank/DDBJ databases">
        <title>Actinorhabdospora filicis NBRC 111898.</title>
        <authorList>
            <person name="Ichikawa N."/>
            <person name="Sato H."/>
            <person name="Tonouchi N."/>
        </authorList>
    </citation>
    <scope>NUCLEOTIDE SEQUENCE</scope>
    <source>
        <strain evidence="2">NBRC 111898</strain>
    </source>
</reference>
<dbReference type="RefSeq" id="WP_285661241.1">
    <property type="nucleotide sequence ID" value="NZ_BSTX01000001.1"/>
</dbReference>
<evidence type="ECO:0000256" key="1">
    <source>
        <dbReference type="SAM" id="Phobius"/>
    </source>
</evidence>
<dbReference type="AlphaFoldDB" id="A0A9W6W822"/>
<feature type="transmembrane region" description="Helical" evidence="1">
    <location>
        <begin position="137"/>
        <end position="161"/>
    </location>
</feature>
<accession>A0A9W6W822</accession>
<dbReference type="Proteomes" id="UP001165079">
    <property type="component" value="Unassembled WGS sequence"/>
</dbReference>
<feature type="transmembrane region" description="Helical" evidence="1">
    <location>
        <begin position="268"/>
        <end position="288"/>
    </location>
</feature>
<feature type="transmembrane region" description="Helical" evidence="1">
    <location>
        <begin position="55"/>
        <end position="78"/>
    </location>
</feature>
<feature type="transmembrane region" description="Helical" evidence="1">
    <location>
        <begin position="84"/>
        <end position="106"/>
    </location>
</feature>
<evidence type="ECO:0000313" key="2">
    <source>
        <dbReference type="EMBL" id="GLZ76041.1"/>
    </source>
</evidence>
<comment type="caution">
    <text evidence="2">The sequence shown here is derived from an EMBL/GenBank/DDBJ whole genome shotgun (WGS) entry which is preliminary data.</text>
</comment>
<keyword evidence="3" id="KW-1185">Reference proteome</keyword>
<feature type="transmembrane region" description="Helical" evidence="1">
    <location>
        <begin position="173"/>
        <end position="195"/>
    </location>
</feature>
<proteinExistence type="predicted"/>
<name>A0A9W6W822_9ACTN</name>
<dbReference type="EMBL" id="BSTX01000001">
    <property type="protein sequence ID" value="GLZ76041.1"/>
    <property type="molecule type" value="Genomic_DNA"/>
</dbReference>
<keyword evidence="1" id="KW-1133">Transmembrane helix</keyword>
<protein>
    <submittedName>
        <fullName evidence="2">Membrane protein</fullName>
    </submittedName>
</protein>
<evidence type="ECO:0000313" key="3">
    <source>
        <dbReference type="Proteomes" id="UP001165079"/>
    </source>
</evidence>
<feature type="transmembrane region" description="Helical" evidence="1">
    <location>
        <begin position="202"/>
        <end position="222"/>
    </location>
</feature>
<organism evidence="2 3">
    <name type="scientific">Actinorhabdospora filicis</name>
    <dbReference type="NCBI Taxonomy" id="1785913"/>
    <lineage>
        <taxon>Bacteria</taxon>
        <taxon>Bacillati</taxon>
        <taxon>Actinomycetota</taxon>
        <taxon>Actinomycetes</taxon>
        <taxon>Micromonosporales</taxon>
        <taxon>Micromonosporaceae</taxon>
        <taxon>Actinorhabdospora</taxon>
    </lineage>
</organism>